<evidence type="ECO:0000313" key="2">
    <source>
        <dbReference type="Proteomes" id="UP000184063"/>
    </source>
</evidence>
<name>A0A1M3T0I7_ASPLC</name>
<evidence type="ECO:0000313" key="1">
    <source>
        <dbReference type="EMBL" id="OJZ80245.1"/>
    </source>
</evidence>
<dbReference type="EMBL" id="KV878258">
    <property type="protein sequence ID" value="OJZ80245.1"/>
    <property type="molecule type" value="Genomic_DNA"/>
</dbReference>
<protein>
    <submittedName>
        <fullName evidence="1">Uncharacterized protein</fullName>
    </submittedName>
</protein>
<dbReference type="Proteomes" id="UP000184063">
    <property type="component" value="Unassembled WGS sequence"/>
</dbReference>
<dbReference type="VEuPathDB" id="FungiDB:ASPFODRAFT_53783"/>
<reference evidence="2" key="1">
    <citation type="journal article" date="2017" name="Genome Biol.">
        <title>Comparative genomics reveals high biological diversity and specific adaptations in the industrially and medically important fungal genus Aspergillus.</title>
        <authorList>
            <person name="de Vries R.P."/>
            <person name="Riley R."/>
            <person name="Wiebenga A."/>
            <person name="Aguilar-Osorio G."/>
            <person name="Amillis S."/>
            <person name="Uchima C.A."/>
            <person name="Anderluh G."/>
            <person name="Asadollahi M."/>
            <person name="Askin M."/>
            <person name="Barry K."/>
            <person name="Battaglia E."/>
            <person name="Bayram O."/>
            <person name="Benocci T."/>
            <person name="Braus-Stromeyer S.A."/>
            <person name="Caldana C."/>
            <person name="Canovas D."/>
            <person name="Cerqueira G.C."/>
            <person name="Chen F."/>
            <person name="Chen W."/>
            <person name="Choi C."/>
            <person name="Clum A."/>
            <person name="Dos Santos R.A."/>
            <person name="Damasio A.R."/>
            <person name="Diallinas G."/>
            <person name="Emri T."/>
            <person name="Fekete E."/>
            <person name="Flipphi M."/>
            <person name="Freyberg S."/>
            <person name="Gallo A."/>
            <person name="Gournas C."/>
            <person name="Habgood R."/>
            <person name="Hainaut M."/>
            <person name="Harispe M.L."/>
            <person name="Henrissat B."/>
            <person name="Hilden K.S."/>
            <person name="Hope R."/>
            <person name="Hossain A."/>
            <person name="Karabika E."/>
            <person name="Karaffa L."/>
            <person name="Karanyi Z."/>
            <person name="Krasevec N."/>
            <person name="Kuo A."/>
            <person name="Kusch H."/>
            <person name="LaButti K."/>
            <person name="Lagendijk E.L."/>
            <person name="Lapidus A."/>
            <person name="Levasseur A."/>
            <person name="Lindquist E."/>
            <person name="Lipzen A."/>
            <person name="Logrieco A.F."/>
            <person name="MacCabe A."/>
            <person name="Maekelae M.R."/>
            <person name="Malavazi I."/>
            <person name="Melin P."/>
            <person name="Meyer V."/>
            <person name="Mielnichuk N."/>
            <person name="Miskei M."/>
            <person name="Molnar A.P."/>
            <person name="Mule G."/>
            <person name="Ngan C.Y."/>
            <person name="Orejas M."/>
            <person name="Orosz E."/>
            <person name="Ouedraogo J.P."/>
            <person name="Overkamp K.M."/>
            <person name="Park H.-S."/>
            <person name="Perrone G."/>
            <person name="Piumi F."/>
            <person name="Punt P.J."/>
            <person name="Ram A.F."/>
            <person name="Ramon A."/>
            <person name="Rauscher S."/>
            <person name="Record E."/>
            <person name="Riano-Pachon D.M."/>
            <person name="Robert V."/>
            <person name="Roehrig J."/>
            <person name="Ruller R."/>
            <person name="Salamov A."/>
            <person name="Salih N.S."/>
            <person name="Samson R.A."/>
            <person name="Sandor E."/>
            <person name="Sanguinetti M."/>
            <person name="Schuetze T."/>
            <person name="Sepcic K."/>
            <person name="Shelest E."/>
            <person name="Sherlock G."/>
            <person name="Sophianopoulou V."/>
            <person name="Squina F.M."/>
            <person name="Sun H."/>
            <person name="Susca A."/>
            <person name="Todd R.B."/>
            <person name="Tsang A."/>
            <person name="Unkles S.E."/>
            <person name="van de Wiele N."/>
            <person name="van Rossen-Uffink D."/>
            <person name="Oliveira J.V."/>
            <person name="Vesth T.C."/>
            <person name="Visser J."/>
            <person name="Yu J.-H."/>
            <person name="Zhou M."/>
            <person name="Andersen M.R."/>
            <person name="Archer D.B."/>
            <person name="Baker S.E."/>
            <person name="Benoit I."/>
            <person name="Brakhage A.A."/>
            <person name="Braus G.H."/>
            <person name="Fischer R."/>
            <person name="Frisvad J.C."/>
            <person name="Goldman G.H."/>
            <person name="Houbraken J."/>
            <person name="Oakley B."/>
            <person name="Pocsi I."/>
            <person name="Scazzocchio C."/>
            <person name="Seiboth B."/>
            <person name="vanKuyk P.A."/>
            <person name="Wortman J."/>
            <person name="Dyer P.S."/>
            <person name="Grigoriev I.V."/>
        </authorList>
    </citation>
    <scope>NUCLEOTIDE SEQUENCE [LARGE SCALE GENOMIC DNA]</scope>
    <source>
        <strain evidence="2">CBS 106.47</strain>
    </source>
</reference>
<accession>A0A1M3T0I7</accession>
<gene>
    <name evidence="1" type="ORF">ASPFODRAFT_53783</name>
</gene>
<proteinExistence type="predicted"/>
<sequence length="57" mass="6703">METINRQRGDERLPCEFEAMVDPESLTWNGPSILSPRTHPEDIFWYACAMLSYPVDW</sequence>
<dbReference type="AlphaFoldDB" id="A0A1M3T0I7"/>
<organism evidence="1 2">
    <name type="scientific">Aspergillus luchuensis (strain CBS 106.47)</name>
    <dbReference type="NCBI Taxonomy" id="1137211"/>
    <lineage>
        <taxon>Eukaryota</taxon>
        <taxon>Fungi</taxon>
        <taxon>Dikarya</taxon>
        <taxon>Ascomycota</taxon>
        <taxon>Pezizomycotina</taxon>
        <taxon>Eurotiomycetes</taxon>
        <taxon>Eurotiomycetidae</taxon>
        <taxon>Eurotiales</taxon>
        <taxon>Aspergillaceae</taxon>
        <taxon>Aspergillus</taxon>
        <taxon>Aspergillus subgen. Circumdati</taxon>
    </lineage>
</organism>